<dbReference type="PANTHER" id="PTHR45916:SF1">
    <property type="entry name" value="STRUCTURAL MAINTENANCE OF CHROMOSOMES PROTEIN 5"/>
    <property type="match status" value="1"/>
</dbReference>
<protein>
    <submittedName>
        <fullName evidence="2">Uncharacterized protein</fullName>
    </submittedName>
</protein>
<keyword evidence="3" id="KW-1185">Reference proteome</keyword>
<dbReference type="AlphaFoldDB" id="A0AAE1GFQ9"/>
<dbReference type="PANTHER" id="PTHR45916">
    <property type="entry name" value="STRUCTURAL MAINTENANCE OF CHROMOSOMES PROTEIN 5"/>
    <property type="match status" value="1"/>
</dbReference>
<gene>
    <name evidence="2" type="ORF">Pcinc_007185</name>
</gene>
<sequence length="77" mass="9210">MDPINERQLLKMLMDTESNENASQQCFFVTPKLLPDMEYTKTVNTMVVYNSQTMLPHSRFNLERIFRARRKVMQKHS</sequence>
<evidence type="ECO:0000313" key="2">
    <source>
        <dbReference type="EMBL" id="KAK3888768.1"/>
    </source>
</evidence>
<keyword evidence="1" id="KW-0175">Coiled coil</keyword>
<name>A0AAE1GFQ9_PETCI</name>
<proteinExistence type="predicted"/>
<dbReference type="GO" id="GO:0003697">
    <property type="term" value="F:single-stranded DNA binding"/>
    <property type="evidence" value="ECO:0007669"/>
    <property type="project" value="TreeGrafter"/>
</dbReference>
<dbReference type="Proteomes" id="UP001286313">
    <property type="component" value="Unassembled WGS sequence"/>
</dbReference>
<comment type="caution">
    <text evidence="2">The sequence shown here is derived from an EMBL/GenBank/DDBJ whole genome shotgun (WGS) entry which is preliminary data.</text>
</comment>
<evidence type="ECO:0000313" key="3">
    <source>
        <dbReference type="Proteomes" id="UP001286313"/>
    </source>
</evidence>
<dbReference type="GO" id="GO:0030915">
    <property type="term" value="C:Smc5-Smc6 complex"/>
    <property type="evidence" value="ECO:0007669"/>
    <property type="project" value="TreeGrafter"/>
</dbReference>
<accession>A0AAE1GFQ9</accession>
<dbReference type="EMBL" id="JAWQEG010000534">
    <property type="protein sequence ID" value="KAK3888768.1"/>
    <property type="molecule type" value="Genomic_DNA"/>
</dbReference>
<dbReference type="GO" id="GO:0000724">
    <property type="term" value="P:double-strand break repair via homologous recombination"/>
    <property type="evidence" value="ECO:0007669"/>
    <property type="project" value="TreeGrafter"/>
</dbReference>
<evidence type="ECO:0000256" key="1">
    <source>
        <dbReference type="ARBA" id="ARBA00023054"/>
    </source>
</evidence>
<dbReference type="GO" id="GO:0005634">
    <property type="term" value="C:nucleus"/>
    <property type="evidence" value="ECO:0007669"/>
    <property type="project" value="TreeGrafter"/>
</dbReference>
<reference evidence="2" key="1">
    <citation type="submission" date="2023-10" db="EMBL/GenBank/DDBJ databases">
        <title>Genome assemblies of two species of porcelain crab, Petrolisthes cinctipes and Petrolisthes manimaculis (Anomura: Porcellanidae).</title>
        <authorList>
            <person name="Angst P."/>
        </authorList>
    </citation>
    <scope>NUCLEOTIDE SEQUENCE</scope>
    <source>
        <strain evidence="2">PB745_01</strain>
        <tissue evidence="2">Gill</tissue>
    </source>
</reference>
<organism evidence="2 3">
    <name type="scientific">Petrolisthes cinctipes</name>
    <name type="common">Flat porcelain crab</name>
    <dbReference type="NCBI Taxonomy" id="88211"/>
    <lineage>
        <taxon>Eukaryota</taxon>
        <taxon>Metazoa</taxon>
        <taxon>Ecdysozoa</taxon>
        <taxon>Arthropoda</taxon>
        <taxon>Crustacea</taxon>
        <taxon>Multicrustacea</taxon>
        <taxon>Malacostraca</taxon>
        <taxon>Eumalacostraca</taxon>
        <taxon>Eucarida</taxon>
        <taxon>Decapoda</taxon>
        <taxon>Pleocyemata</taxon>
        <taxon>Anomura</taxon>
        <taxon>Galatheoidea</taxon>
        <taxon>Porcellanidae</taxon>
        <taxon>Petrolisthes</taxon>
    </lineage>
</organism>